<evidence type="ECO:0000259" key="2">
    <source>
        <dbReference type="PROSITE" id="PS50835"/>
    </source>
</evidence>
<dbReference type="PROSITE" id="PS50835">
    <property type="entry name" value="IG_LIKE"/>
    <property type="match status" value="1"/>
</dbReference>
<proteinExistence type="predicted"/>
<dbReference type="SUPFAM" id="SSF48726">
    <property type="entry name" value="Immunoglobulin"/>
    <property type="match status" value="2"/>
</dbReference>
<name>A0A8J2MJ09_COTCN</name>
<dbReference type="InterPro" id="IPR036179">
    <property type="entry name" value="Ig-like_dom_sf"/>
</dbReference>
<keyword evidence="4" id="KW-1185">Reference proteome</keyword>
<dbReference type="AlphaFoldDB" id="A0A8J2MJ09"/>
<keyword evidence="1" id="KW-1015">Disulfide bond</keyword>
<evidence type="ECO:0000256" key="1">
    <source>
        <dbReference type="ARBA" id="ARBA00023157"/>
    </source>
</evidence>
<feature type="domain" description="Ig-like" evidence="2">
    <location>
        <begin position="121"/>
        <end position="215"/>
    </location>
</feature>
<dbReference type="InterPro" id="IPR007110">
    <property type="entry name" value="Ig-like_dom"/>
</dbReference>
<reference evidence="3" key="1">
    <citation type="submission" date="2021-04" db="EMBL/GenBank/DDBJ databases">
        <authorList>
            <person name="Chebbi M.A.C M."/>
        </authorList>
    </citation>
    <scope>NUCLEOTIDE SEQUENCE</scope>
</reference>
<gene>
    <name evidence="3" type="ORF">HICCMSTLAB_LOCUS7287</name>
</gene>
<comment type="caution">
    <text evidence="3">The sequence shown here is derived from an EMBL/GenBank/DDBJ whole genome shotgun (WGS) entry which is preliminary data.</text>
</comment>
<accession>A0A8J2MJ09</accession>
<dbReference type="Proteomes" id="UP000786811">
    <property type="component" value="Unassembled WGS sequence"/>
</dbReference>
<dbReference type="InterPro" id="IPR013783">
    <property type="entry name" value="Ig-like_fold"/>
</dbReference>
<dbReference type="OrthoDB" id="6415662at2759"/>
<dbReference type="InterPro" id="IPR013162">
    <property type="entry name" value="CD80_C2-set"/>
</dbReference>
<sequence length="252" mass="28766">MRIDSRMAKLNQILLNQFAEVFSFRIKMYDLETEKLYSVLWYKDNEEFYKYVNTDKSQHIYQVDGIKVDHRNSDGQRVILQRVNLDTTGVYKCEVSAEAPHFASTYGEAYMEVVVMPSNTPKITGKEAFYASGDILSLNCTSEKSHPPAKITWYINNVEVEADSTRTIIHRDRLVTTISTLRLELGPHHLSSGESKVKCKSRVETSERAREALVDDRITEVAVRGSGNFIRPSLSLVLVAVIVLLDRIVRMN</sequence>
<dbReference type="PANTHER" id="PTHR21261:SF15">
    <property type="entry name" value="BEATEN PATH IIIA, ISOFORM D-RELATED"/>
    <property type="match status" value="1"/>
</dbReference>
<dbReference type="EMBL" id="CAJNRD030001120">
    <property type="protein sequence ID" value="CAG5093961.1"/>
    <property type="molecule type" value="Genomic_DNA"/>
</dbReference>
<organism evidence="3 4">
    <name type="scientific">Cotesia congregata</name>
    <name type="common">Parasitoid wasp</name>
    <name type="synonym">Apanteles congregatus</name>
    <dbReference type="NCBI Taxonomy" id="51543"/>
    <lineage>
        <taxon>Eukaryota</taxon>
        <taxon>Metazoa</taxon>
        <taxon>Ecdysozoa</taxon>
        <taxon>Arthropoda</taxon>
        <taxon>Hexapoda</taxon>
        <taxon>Insecta</taxon>
        <taxon>Pterygota</taxon>
        <taxon>Neoptera</taxon>
        <taxon>Endopterygota</taxon>
        <taxon>Hymenoptera</taxon>
        <taxon>Apocrita</taxon>
        <taxon>Ichneumonoidea</taxon>
        <taxon>Braconidae</taxon>
        <taxon>Microgastrinae</taxon>
        <taxon>Cotesia</taxon>
    </lineage>
</organism>
<dbReference type="Gene3D" id="2.60.40.10">
    <property type="entry name" value="Immunoglobulins"/>
    <property type="match status" value="2"/>
</dbReference>
<evidence type="ECO:0000313" key="3">
    <source>
        <dbReference type="EMBL" id="CAG5093961.1"/>
    </source>
</evidence>
<dbReference type="PANTHER" id="PTHR21261">
    <property type="entry name" value="BEAT PROTEIN"/>
    <property type="match status" value="1"/>
</dbReference>
<evidence type="ECO:0000313" key="4">
    <source>
        <dbReference type="Proteomes" id="UP000786811"/>
    </source>
</evidence>
<protein>
    <recommendedName>
        <fullName evidence="2">Ig-like domain-containing protein</fullName>
    </recommendedName>
</protein>
<dbReference type="Pfam" id="PF08205">
    <property type="entry name" value="C2-set_2"/>
    <property type="match status" value="1"/>
</dbReference>